<dbReference type="PROSITE" id="PS50011">
    <property type="entry name" value="PROTEIN_KINASE_DOM"/>
    <property type="match status" value="1"/>
</dbReference>
<sequence>MSGAICDEVLDFTTPAGDEVSWPVLSDPGDSGGPFDNGGFRFRTRYLAAGGGYQVLQRRLVGSGTPGERDAWERRLDGEICAGLRLHRRFGERDQRPLLPRIVGYKVDVDEPFVLWQPVPGEPLAGHLGRLLNEDIDRVLVDVLTALARLDAVGVVHRAISPDTVRWDRHHAYLDGFSWAALAGEPREPLGEGPWSPPEQRTGEGNADPRDDVWSVGVLLGRIVSGTLNGTPRPQDLGPRFGALLGDMLEPVAARRPTAVEALARLSIASPVGRPGEPDDRLAAGRRRYEELRSGRVPGGHGAAHAAAALEEARPARRGFFRSRPPAQAAPEAQYPPRRCYLCLDDVQWTGTNLRRWVDGKYRALELTPDLSEAQRESLLLHAIQRCPNRAGDGPDHYLPVGYLRSGRPINVAVIGRSGAGKTHLLAGIVRDIDAGGLTNFNVMTGAVDMAGHDSFREQHITPLYDQGTMLPHTGAVAEVEYTDGVVVTVNGRSRPLMFFDVAGETLQPRQQRTRAAQFLSAVDALLFVADPEMDTIDATFGAVIDRLATRQGPDGRLDMPAAIVVTKSDLGRFEEPVDRWIRARSTAVPPLDWDRVVEESRDAYAYLHRRGRTGLLAPFARFRDCTLHFASATGGGADSGGRFPRGARPQRCLEPLLSLLAQLDVLPAGTLHQGAEMPAGTTRRA</sequence>
<gene>
    <name evidence="3" type="ORF">GCM10009827_095300</name>
</gene>
<protein>
    <recommendedName>
        <fullName evidence="2">Protein kinase domain-containing protein</fullName>
    </recommendedName>
</protein>
<feature type="domain" description="Protein kinase" evidence="2">
    <location>
        <begin position="1"/>
        <end position="292"/>
    </location>
</feature>
<dbReference type="Pfam" id="PF19993">
    <property type="entry name" value="DO-GTPase2"/>
    <property type="match status" value="1"/>
</dbReference>
<dbReference type="InterPro" id="IPR027417">
    <property type="entry name" value="P-loop_NTPase"/>
</dbReference>
<dbReference type="InterPro" id="IPR000719">
    <property type="entry name" value="Prot_kinase_dom"/>
</dbReference>
<feature type="region of interest" description="Disordered" evidence="1">
    <location>
        <begin position="188"/>
        <end position="211"/>
    </location>
</feature>
<organism evidence="3 4">
    <name type="scientific">Dactylosporangium maewongense</name>
    <dbReference type="NCBI Taxonomy" id="634393"/>
    <lineage>
        <taxon>Bacteria</taxon>
        <taxon>Bacillati</taxon>
        <taxon>Actinomycetota</taxon>
        <taxon>Actinomycetes</taxon>
        <taxon>Micromonosporales</taxon>
        <taxon>Micromonosporaceae</taxon>
        <taxon>Dactylosporangium</taxon>
    </lineage>
</organism>
<dbReference type="Gene3D" id="3.40.50.300">
    <property type="entry name" value="P-loop containing nucleotide triphosphate hydrolases"/>
    <property type="match status" value="1"/>
</dbReference>
<dbReference type="InterPro" id="IPR011009">
    <property type="entry name" value="Kinase-like_dom_sf"/>
</dbReference>
<evidence type="ECO:0000313" key="4">
    <source>
        <dbReference type="Proteomes" id="UP001501470"/>
    </source>
</evidence>
<proteinExistence type="predicted"/>
<dbReference type="Gene3D" id="1.10.510.10">
    <property type="entry name" value="Transferase(Phosphotransferase) domain 1"/>
    <property type="match status" value="1"/>
</dbReference>
<comment type="caution">
    <text evidence="3">The sequence shown here is derived from an EMBL/GenBank/DDBJ whole genome shotgun (WGS) entry which is preliminary data.</text>
</comment>
<evidence type="ECO:0000256" key="1">
    <source>
        <dbReference type="SAM" id="MobiDB-lite"/>
    </source>
</evidence>
<dbReference type="RefSeq" id="WP_344511424.1">
    <property type="nucleotide sequence ID" value="NZ_BAAAQD010000028.1"/>
</dbReference>
<accession>A0ABN2CIT5</accession>
<keyword evidence="4" id="KW-1185">Reference proteome</keyword>
<name>A0ABN2CIT5_9ACTN</name>
<reference evidence="3 4" key="1">
    <citation type="journal article" date="2019" name="Int. J. Syst. Evol. Microbiol.">
        <title>The Global Catalogue of Microorganisms (GCM) 10K type strain sequencing project: providing services to taxonomists for standard genome sequencing and annotation.</title>
        <authorList>
            <consortium name="The Broad Institute Genomics Platform"/>
            <consortium name="The Broad Institute Genome Sequencing Center for Infectious Disease"/>
            <person name="Wu L."/>
            <person name="Ma J."/>
        </authorList>
    </citation>
    <scope>NUCLEOTIDE SEQUENCE [LARGE SCALE GENOMIC DNA]</scope>
    <source>
        <strain evidence="3 4">JCM 15933</strain>
    </source>
</reference>
<dbReference type="SMART" id="SM00220">
    <property type="entry name" value="S_TKc"/>
    <property type="match status" value="1"/>
</dbReference>
<dbReference type="SUPFAM" id="SSF56112">
    <property type="entry name" value="Protein kinase-like (PK-like)"/>
    <property type="match status" value="1"/>
</dbReference>
<dbReference type="SUPFAM" id="SSF52540">
    <property type="entry name" value="P-loop containing nucleoside triphosphate hydrolases"/>
    <property type="match status" value="1"/>
</dbReference>
<evidence type="ECO:0000259" key="2">
    <source>
        <dbReference type="PROSITE" id="PS50011"/>
    </source>
</evidence>
<dbReference type="Proteomes" id="UP001501470">
    <property type="component" value="Unassembled WGS sequence"/>
</dbReference>
<dbReference type="InterPro" id="IPR045528">
    <property type="entry name" value="DO-GTPase2"/>
</dbReference>
<evidence type="ECO:0000313" key="3">
    <source>
        <dbReference type="EMBL" id="GAA1559240.1"/>
    </source>
</evidence>
<dbReference type="EMBL" id="BAAAQD010000028">
    <property type="protein sequence ID" value="GAA1559240.1"/>
    <property type="molecule type" value="Genomic_DNA"/>
</dbReference>